<organism evidence="1 2">
    <name type="scientific">Hypocrea virens (strain Gv29-8 / FGSC 10586)</name>
    <name type="common">Gliocladium virens</name>
    <name type="synonym">Trichoderma virens</name>
    <dbReference type="NCBI Taxonomy" id="413071"/>
    <lineage>
        <taxon>Eukaryota</taxon>
        <taxon>Fungi</taxon>
        <taxon>Dikarya</taxon>
        <taxon>Ascomycota</taxon>
        <taxon>Pezizomycotina</taxon>
        <taxon>Sordariomycetes</taxon>
        <taxon>Hypocreomycetidae</taxon>
        <taxon>Hypocreales</taxon>
        <taxon>Hypocreaceae</taxon>
        <taxon>Trichoderma</taxon>
    </lineage>
</organism>
<evidence type="ECO:0000313" key="1">
    <source>
        <dbReference type="EMBL" id="EHK18557.1"/>
    </source>
</evidence>
<sequence>MRMSHPSRNQPGGRMLYLGFSASPAACRGFVSLTCVANVQWHLRLNLLLPKTVVRLAPMHFHHITLKGTQSTR</sequence>
<dbReference type="AlphaFoldDB" id="G9N4N3"/>
<evidence type="ECO:0000313" key="2">
    <source>
        <dbReference type="Proteomes" id="UP000007115"/>
    </source>
</evidence>
<comment type="caution">
    <text evidence="1">The sequence shown here is derived from an EMBL/GenBank/DDBJ whole genome shotgun (WGS) entry which is preliminary data.</text>
</comment>
<reference evidence="1 2" key="1">
    <citation type="journal article" date="2011" name="Genome Biol.">
        <title>Comparative genome sequence analysis underscores mycoparasitism as the ancestral life style of Trichoderma.</title>
        <authorList>
            <person name="Kubicek C.P."/>
            <person name="Herrera-Estrella A."/>
            <person name="Seidl-Seiboth V."/>
            <person name="Martinez D.A."/>
            <person name="Druzhinina I.S."/>
            <person name="Thon M."/>
            <person name="Zeilinger S."/>
            <person name="Casas-Flores S."/>
            <person name="Horwitz B.A."/>
            <person name="Mukherjee P.K."/>
            <person name="Mukherjee M."/>
            <person name="Kredics L."/>
            <person name="Alcaraz L.D."/>
            <person name="Aerts A."/>
            <person name="Antal Z."/>
            <person name="Atanasova L."/>
            <person name="Cervantes-Badillo M.G."/>
            <person name="Challacombe J."/>
            <person name="Chertkov O."/>
            <person name="McCluskey K."/>
            <person name="Coulpier F."/>
            <person name="Deshpande N."/>
            <person name="von Doehren H."/>
            <person name="Ebbole D.J."/>
            <person name="Esquivel-Naranjo E.U."/>
            <person name="Fekete E."/>
            <person name="Flipphi M."/>
            <person name="Glaser F."/>
            <person name="Gomez-Rodriguez E.Y."/>
            <person name="Gruber S."/>
            <person name="Han C."/>
            <person name="Henrissat B."/>
            <person name="Hermosa R."/>
            <person name="Hernandez-Onate M."/>
            <person name="Karaffa L."/>
            <person name="Kosti I."/>
            <person name="Le Crom S."/>
            <person name="Lindquist E."/>
            <person name="Lucas S."/>
            <person name="Luebeck M."/>
            <person name="Luebeck P.S."/>
            <person name="Margeot A."/>
            <person name="Metz B."/>
            <person name="Misra M."/>
            <person name="Nevalainen H."/>
            <person name="Omann M."/>
            <person name="Packer N."/>
            <person name="Perrone G."/>
            <person name="Uresti-Rivera E.E."/>
            <person name="Salamov A."/>
            <person name="Schmoll M."/>
            <person name="Seiboth B."/>
            <person name="Shapiro H."/>
            <person name="Sukno S."/>
            <person name="Tamayo-Ramos J.A."/>
            <person name="Tisch D."/>
            <person name="Wiest A."/>
            <person name="Wilkinson H.H."/>
            <person name="Zhang M."/>
            <person name="Coutinho P.M."/>
            <person name="Kenerley C.M."/>
            <person name="Monte E."/>
            <person name="Baker S.E."/>
            <person name="Grigoriev I.V."/>
        </authorList>
    </citation>
    <scope>NUCLEOTIDE SEQUENCE [LARGE SCALE GENOMIC DNA]</scope>
    <source>
        <strain evidence="2">Gv29-8 / FGSC 10586</strain>
    </source>
</reference>
<dbReference type="RefSeq" id="XP_013952753.1">
    <property type="nucleotide sequence ID" value="XM_014097278.1"/>
</dbReference>
<keyword evidence="2" id="KW-1185">Reference proteome</keyword>
<dbReference type="EMBL" id="ABDF02000086">
    <property type="protein sequence ID" value="EHK18557.1"/>
    <property type="molecule type" value="Genomic_DNA"/>
</dbReference>
<dbReference type="VEuPathDB" id="FungiDB:TRIVIDRAFT_187106"/>
<protein>
    <submittedName>
        <fullName evidence="1">Uncharacterized protein</fullName>
    </submittedName>
</protein>
<gene>
    <name evidence="1" type="ORF">TRIVIDRAFT_187106</name>
</gene>
<dbReference type="GeneID" id="25789277"/>
<accession>G9N4N3</accession>
<name>G9N4N3_HYPVG</name>
<dbReference type="Proteomes" id="UP000007115">
    <property type="component" value="Unassembled WGS sequence"/>
</dbReference>
<dbReference type="HOGENOM" id="CLU_2705134_0_0_1"/>
<proteinExistence type="predicted"/>
<dbReference type="InParanoid" id="G9N4N3"/>